<gene>
    <name evidence="2" type="ORF">QE152_g15706</name>
</gene>
<comment type="caution">
    <text evidence="2">The sequence shown here is derived from an EMBL/GenBank/DDBJ whole genome shotgun (WGS) entry which is preliminary data.</text>
</comment>
<accession>A0AAW1L6W1</accession>
<dbReference type="Proteomes" id="UP001458880">
    <property type="component" value="Unassembled WGS sequence"/>
</dbReference>
<organism evidence="2 3">
    <name type="scientific">Popillia japonica</name>
    <name type="common">Japanese beetle</name>
    <dbReference type="NCBI Taxonomy" id="7064"/>
    <lineage>
        <taxon>Eukaryota</taxon>
        <taxon>Metazoa</taxon>
        <taxon>Ecdysozoa</taxon>
        <taxon>Arthropoda</taxon>
        <taxon>Hexapoda</taxon>
        <taxon>Insecta</taxon>
        <taxon>Pterygota</taxon>
        <taxon>Neoptera</taxon>
        <taxon>Endopterygota</taxon>
        <taxon>Coleoptera</taxon>
        <taxon>Polyphaga</taxon>
        <taxon>Scarabaeiformia</taxon>
        <taxon>Scarabaeidae</taxon>
        <taxon>Rutelinae</taxon>
        <taxon>Popillia</taxon>
    </lineage>
</organism>
<feature type="region of interest" description="Disordered" evidence="1">
    <location>
        <begin position="36"/>
        <end position="57"/>
    </location>
</feature>
<evidence type="ECO:0000256" key="1">
    <source>
        <dbReference type="SAM" id="MobiDB-lite"/>
    </source>
</evidence>
<dbReference type="EMBL" id="JASPKY010000156">
    <property type="protein sequence ID" value="KAK9729862.1"/>
    <property type="molecule type" value="Genomic_DNA"/>
</dbReference>
<sequence length="97" mass="11007">MSYGFTAADRVRVNKMICLMVFCRWYLVPGLVLSGPKKGATRKSPDRINHTSNGGELAAKVERRHYGNEWGQVELKQHPVAAVQPNLNVYVVQYIYI</sequence>
<evidence type="ECO:0000313" key="2">
    <source>
        <dbReference type="EMBL" id="KAK9729862.1"/>
    </source>
</evidence>
<proteinExistence type="predicted"/>
<dbReference type="AlphaFoldDB" id="A0AAW1L6W1"/>
<name>A0AAW1L6W1_POPJA</name>
<evidence type="ECO:0000313" key="3">
    <source>
        <dbReference type="Proteomes" id="UP001458880"/>
    </source>
</evidence>
<protein>
    <submittedName>
        <fullName evidence="2">Uncharacterized protein</fullName>
    </submittedName>
</protein>
<keyword evidence="3" id="KW-1185">Reference proteome</keyword>
<reference evidence="2 3" key="1">
    <citation type="journal article" date="2024" name="BMC Genomics">
        <title>De novo assembly and annotation of Popillia japonica's genome with initial clues to its potential as an invasive pest.</title>
        <authorList>
            <person name="Cucini C."/>
            <person name="Boschi S."/>
            <person name="Funari R."/>
            <person name="Cardaioli E."/>
            <person name="Iannotti N."/>
            <person name="Marturano G."/>
            <person name="Paoli F."/>
            <person name="Bruttini M."/>
            <person name="Carapelli A."/>
            <person name="Frati F."/>
            <person name="Nardi F."/>
        </authorList>
    </citation>
    <scope>NUCLEOTIDE SEQUENCE [LARGE SCALE GENOMIC DNA]</scope>
    <source>
        <strain evidence="2">DMR45628</strain>
    </source>
</reference>